<sequence length="190" mass="21556">MSATILDDKTFTELNYAKTTERNTEFNNCVFKKCDFSDAIFAGCKFIDCIFDNCNLSMMKLDRSTLNNVSFKDCKILGVNFSAAEDFLFTVAFESCSLDYSSFMRKKMPKTVFKKSSLKEVTFTQANLAGSVFDDCNLLETVFRQTNLTSVNFSTALNYIIDPELNTMKKAIFSSHGLEGLLFKYDLKIV</sequence>
<dbReference type="PANTHER" id="PTHR42999">
    <property type="entry name" value="ANTIBIOTIC RESISTANCE PROTEIN MCBG"/>
    <property type="match status" value="1"/>
</dbReference>
<keyword evidence="2" id="KW-1185">Reference proteome</keyword>
<gene>
    <name evidence="1" type="ORF">ACFSYC_01740</name>
</gene>
<organism evidence="1 2">
    <name type="scientific">Mucilaginibacter antarcticus</name>
    <dbReference type="NCBI Taxonomy" id="1855725"/>
    <lineage>
        <taxon>Bacteria</taxon>
        <taxon>Pseudomonadati</taxon>
        <taxon>Bacteroidota</taxon>
        <taxon>Sphingobacteriia</taxon>
        <taxon>Sphingobacteriales</taxon>
        <taxon>Sphingobacteriaceae</taxon>
        <taxon>Mucilaginibacter</taxon>
    </lineage>
</organism>
<dbReference type="RefSeq" id="WP_377122877.1">
    <property type="nucleotide sequence ID" value="NZ_JBHUON010000001.1"/>
</dbReference>
<name>A0ABW5XK86_9SPHI</name>
<proteinExistence type="predicted"/>
<comment type="caution">
    <text evidence="1">The sequence shown here is derived from an EMBL/GenBank/DDBJ whole genome shotgun (WGS) entry which is preliminary data.</text>
</comment>
<evidence type="ECO:0000313" key="2">
    <source>
        <dbReference type="Proteomes" id="UP001597601"/>
    </source>
</evidence>
<dbReference type="InterPro" id="IPR052949">
    <property type="entry name" value="PA_immunity-related"/>
</dbReference>
<dbReference type="PANTHER" id="PTHR42999:SF1">
    <property type="entry name" value="PENTAPEPTIDE REPEAT-CONTAINING PROTEIN"/>
    <property type="match status" value="1"/>
</dbReference>
<dbReference type="Pfam" id="PF13599">
    <property type="entry name" value="Pentapeptide_4"/>
    <property type="match status" value="1"/>
</dbReference>
<evidence type="ECO:0000313" key="1">
    <source>
        <dbReference type="EMBL" id="MFD2863397.1"/>
    </source>
</evidence>
<reference evidence="2" key="1">
    <citation type="journal article" date="2019" name="Int. J. Syst. Evol. Microbiol.">
        <title>The Global Catalogue of Microorganisms (GCM) 10K type strain sequencing project: providing services to taxonomists for standard genome sequencing and annotation.</title>
        <authorList>
            <consortium name="The Broad Institute Genomics Platform"/>
            <consortium name="The Broad Institute Genome Sequencing Center for Infectious Disease"/>
            <person name="Wu L."/>
            <person name="Ma J."/>
        </authorList>
    </citation>
    <scope>NUCLEOTIDE SEQUENCE [LARGE SCALE GENOMIC DNA]</scope>
    <source>
        <strain evidence="2">KCTC 52232</strain>
    </source>
</reference>
<dbReference type="SUPFAM" id="SSF141571">
    <property type="entry name" value="Pentapeptide repeat-like"/>
    <property type="match status" value="1"/>
</dbReference>
<dbReference type="Gene3D" id="2.160.20.80">
    <property type="entry name" value="E3 ubiquitin-protein ligase SopA"/>
    <property type="match status" value="1"/>
</dbReference>
<accession>A0ABW5XK86</accession>
<dbReference type="InterPro" id="IPR001646">
    <property type="entry name" value="5peptide_repeat"/>
</dbReference>
<protein>
    <submittedName>
        <fullName evidence="1">Pentapeptide repeat-containing protein</fullName>
    </submittedName>
</protein>
<dbReference type="Proteomes" id="UP001597601">
    <property type="component" value="Unassembled WGS sequence"/>
</dbReference>
<dbReference type="EMBL" id="JBHUON010000001">
    <property type="protein sequence ID" value="MFD2863397.1"/>
    <property type="molecule type" value="Genomic_DNA"/>
</dbReference>